<dbReference type="PROSITE" id="PS00108">
    <property type="entry name" value="PROTEIN_KINASE_ST"/>
    <property type="match status" value="1"/>
</dbReference>
<keyword evidence="5 6" id="KW-0067">ATP-binding</keyword>
<keyword evidence="8" id="KW-0812">Transmembrane</keyword>
<evidence type="ECO:0000256" key="6">
    <source>
        <dbReference type="PROSITE-ProRule" id="PRU10141"/>
    </source>
</evidence>
<dbReference type="EMBL" id="LN890656">
    <property type="protein sequence ID" value="CUS05738.1"/>
    <property type="molecule type" value="Genomic_DNA"/>
</dbReference>
<evidence type="ECO:0000256" key="4">
    <source>
        <dbReference type="ARBA" id="ARBA00022777"/>
    </source>
</evidence>
<feature type="domain" description="Protein kinase" evidence="9">
    <location>
        <begin position="10"/>
        <end position="275"/>
    </location>
</feature>
<reference evidence="11" key="1">
    <citation type="submission" date="2016-01" db="EMBL/GenBank/DDBJ databases">
        <authorList>
            <person name="Mcilroy J.S."/>
            <person name="Karst M S."/>
            <person name="Albertsen M."/>
        </authorList>
    </citation>
    <scope>NUCLEOTIDE SEQUENCE</scope>
    <source>
        <strain evidence="11">Cfx-K</strain>
    </source>
</reference>
<keyword evidence="2 11" id="KW-0808">Transferase</keyword>
<dbReference type="Pfam" id="PF08239">
    <property type="entry name" value="SH3_3"/>
    <property type="match status" value="1"/>
</dbReference>
<evidence type="ECO:0000259" key="9">
    <source>
        <dbReference type="PROSITE" id="PS50011"/>
    </source>
</evidence>
<dbReference type="PANTHER" id="PTHR43289">
    <property type="entry name" value="MITOGEN-ACTIVATED PROTEIN KINASE KINASE KINASE 20-RELATED"/>
    <property type="match status" value="1"/>
</dbReference>
<proteinExistence type="predicted"/>
<dbReference type="GO" id="GO:0004674">
    <property type="term" value="F:protein serine/threonine kinase activity"/>
    <property type="evidence" value="ECO:0007669"/>
    <property type="project" value="UniProtKB-EC"/>
</dbReference>
<accession>A0A160T8J4</accession>
<dbReference type="InterPro" id="IPR003646">
    <property type="entry name" value="SH3-like_bac-type"/>
</dbReference>
<dbReference type="Gene3D" id="1.10.510.10">
    <property type="entry name" value="Transferase(Phosphotransferase) domain 1"/>
    <property type="match status" value="1"/>
</dbReference>
<evidence type="ECO:0000256" key="1">
    <source>
        <dbReference type="ARBA" id="ARBA00012513"/>
    </source>
</evidence>
<keyword evidence="12" id="KW-1185">Reference proteome</keyword>
<dbReference type="RefSeq" id="WP_095045108.1">
    <property type="nucleotide sequence ID" value="NZ_LN890656.1"/>
</dbReference>
<protein>
    <recommendedName>
        <fullName evidence="1">non-specific serine/threonine protein kinase</fullName>
        <ecNumber evidence="1">2.7.11.1</ecNumber>
    </recommendedName>
</protein>
<dbReference type="Gene3D" id="2.30.30.40">
    <property type="entry name" value="SH3 Domains"/>
    <property type="match status" value="1"/>
</dbReference>
<dbReference type="Gene3D" id="3.30.200.20">
    <property type="entry name" value="Phosphorylase Kinase, domain 1"/>
    <property type="match status" value="1"/>
</dbReference>
<organism evidence="11 12">
    <name type="scientific">Candidatus Promineifilum breve</name>
    <dbReference type="NCBI Taxonomy" id="1806508"/>
    <lineage>
        <taxon>Bacteria</taxon>
        <taxon>Bacillati</taxon>
        <taxon>Chloroflexota</taxon>
        <taxon>Ardenticatenia</taxon>
        <taxon>Candidatus Promineifilales</taxon>
        <taxon>Candidatus Promineifilaceae</taxon>
        <taxon>Candidatus Promineifilum</taxon>
    </lineage>
</organism>
<keyword evidence="3 6" id="KW-0547">Nucleotide-binding</keyword>
<dbReference type="SUPFAM" id="SSF56112">
    <property type="entry name" value="Protein kinase-like (PK-like)"/>
    <property type="match status" value="1"/>
</dbReference>
<keyword evidence="8" id="KW-0472">Membrane</keyword>
<keyword evidence="4 11" id="KW-0418">Kinase</keyword>
<feature type="compositionally biased region" description="Low complexity" evidence="7">
    <location>
        <begin position="285"/>
        <end position="304"/>
    </location>
</feature>
<dbReference type="InterPro" id="IPR011009">
    <property type="entry name" value="Kinase-like_dom_sf"/>
</dbReference>
<evidence type="ECO:0000256" key="5">
    <source>
        <dbReference type="ARBA" id="ARBA00022840"/>
    </source>
</evidence>
<dbReference type="SMART" id="SM00220">
    <property type="entry name" value="S_TKc"/>
    <property type="match status" value="1"/>
</dbReference>
<dbReference type="CDD" id="cd14014">
    <property type="entry name" value="STKc_PknB_like"/>
    <property type="match status" value="1"/>
</dbReference>
<dbReference type="InterPro" id="IPR008271">
    <property type="entry name" value="Ser/Thr_kinase_AS"/>
</dbReference>
<gene>
    <name evidence="11" type="ORF">CFX0092_B0204</name>
</gene>
<dbReference type="PROSITE" id="PS51781">
    <property type="entry name" value="SH3B"/>
    <property type="match status" value="1"/>
</dbReference>
<evidence type="ECO:0000313" key="11">
    <source>
        <dbReference type="EMBL" id="CUS05738.1"/>
    </source>
</evidence>
<evidence type="ECO:0000259" key="10">
    <source>
        <dbReference type="PROSITE" id="PS51781"/>
    </source>
</evidence>
<sequence length="578" mass="59980">MNPNPQIGPYTIQSNLGHGGMADVYLAWDSANRWQVALKVLRGTSGKDARLQKRFEREAAALTKLRHPHIVQIFATGQAADGRSYIAMEYVAGGDLEALIDRAAGQKLPISEAVYLMRRVAGAIAYAHGQGVIHRDLKPSNILLRADTGEPVVVDLGIATLAGAKPLTGTMESLGTPQYMAPEQAGDGAKADGRADVYAIGVMLHELLTGRTPFAEESGWGLLLRKQSTDAPSILTVRRDLEPHLAAVVDACLRRDPAARYQTAGALAAALDAFLPAGAGPPAPVAAKGHSRSATPRTPSTPGTGATGGRRRPSSLLWAVGAALVMVLGLALLIPLLGGGGAGTVDDGRRTTGDGRTLTAGAEVVVEGTEEATLEPGAPTSTLAGPQPVNGADDTAEPVVTPSLAPSPGGATMGRVTRNVYTRAGPGLDYPIDGGLIGDEVVPVLGRDAGGDWFLVQSANGPVWISKGYITAVSGSLTGVEMAATIPVLPTAAAGDVMCIVPANGTFRYSNEKAAETEVCHWADDMLQGEVYILEGRQIIATQPDCGAYEAQQVQSVADPEIVGWVLASQLVACPEER</sequence>
<keyword evidence="8" id="KW-1133">Transmembrane helix</keyword>
<dbReference type="InterPro" id="IPR017441">
    <property type="entry name" value="Protein_kinase_ATP_BS"/>
</dbReference>
<dbReference type="PROSITE" id="PS00107">
    <property type="entry name" value="PROTEIN_KINASE_ATP"/>
    <property type="match status" value="1"/>
</dbReference>
<evidence type="ECO:0000313" key="12">
    <source>
        <dbReference type="Proteomes" id="UP000215027"/>
    </source>
</evidence>
<evidence type="ECO:0000256" key="2">
    <source>
        <dbReference type="ARBA" id="ARBA00022679"/>
    </source>
</evidence>
<dbReference type="KEGG" id="pbf:CFX0092_B0204"/>
<dbReference type="PROSITE" id="PS50011">
    <property type="entry name" value="PROTEIN_KINASE_DOM"/>
    <property type="match status" value="1"/>
</dbReference>
<dbReference type="EC" id="2.7.11.1" evidence="1"/>
<dbReference type="OrthoDB" id="152669at2"/>
<evidence type="ECO:0000256" key="8">
    <source>
        <dbReference type="SAM" id="Phobius"/>
    </source>
</evidence>
<dbReference type="InterPro" id="IPR000719">
    <property type="entry name" value="Prot_kinase_dom"/>
</dbReference>
<feature type="binding site" evidence="6">
    <location>
        <position position="39"/>
    </location>
    <ligand>
        <name>ATP</name>
        <dbReference type="ChEBI" id="CHEBI:30616"/>
    </ligand>
</feature>
<feature type="region of interest" description="Disordered" evidence="7">
    <location>
        <begin position="282"/>
        <end position="312"/>
    </location>
</feature>
<dbReference type="Proteomes" id="UP000215027">
    <property type="component" value="Chromosome II"/>
</dbReference>
<feature type="domain" description="SH3b" evidence="10">
    <location>
        <begin position="411"/>
        <end position="479"/>
    </location>
</feature>
<name>A0A160T8J4_9CHLR</name>
<evidence type="ECO:0000256" key="3">
    <source>
        <dbReference type="ARBA" id="ARBA00022741"/>
    </source>
</evidence>
<dbReference type="PANTHER" id="PTHR43289:SF6">
    <property type="entry name" value="SERINE_THREONINE-PROTEIN KINASE NEKL-3"/>
    <property type="match status" value="1"/>
</dbReference>
<dbReference type="Pfam" id="PF00069">
    <property type="entry name" value="Pkinase"/>
    <property type="match status" value="1"/>
</dbReference>
<dbReference type="AlphaFoldDB" id="A0A160T8J4"/>
<evidence type="ECO:0000256" key="7">
    <source>
        <dbReference type="SAM" id="MobiDB-lite"/>
    </source>
</evidence>
<dbReference type="GO" id="GO:0005524">
    <property type="term" value="F:ATP binding"/>
    <property type="evidence" value="ECO:0007669"/>
    <property type="project" value="UniProtKB-UniRule"/>
</dbReference>
<feature type="transmembrane region" description="Helical" evidence="8">
    <location>
        <begin position="316"/>
        <end position="337"/>
    </location>
</feature>